<dbReference type="Gene3D" id="3.30.1120.10">
    <property type="match status" value="1"/>
</dbReference>
<dbReference type="EMBL" id="GADI01002084">
    <property type="protein sequence ID" value="JAA71724.1"/>
    <property type="molecule type" value="mRNA"/>
</dbReference>
<keyword evidence="2" id="KW-0106">Calcium</keyword>
<name>A0A0K8RMI1_IXORI</name>
<dbReference type="InterPro" id="IPR047115">
    <property type="entry name" value="ARSB"/>
</dbReference>
<reference evidence="4" key="1">
    <citation type="submission" date="2012-12" db="EMBL/GenBank/DDBJ databases">
        <title>Identification and characterization of a phenylalanine ammonia-lyase gene family in Isatis indigotica Fort.</title>
        <authorList>
            <person name="Liu Q."/>
            <person name="Chen J."/>
            <person name="Zhou X."/>
            <person name="Di P."/>
            <person name="Xiao Y."/>
            <person name="Xuan H."/>
            <person name="Zhang L."/>
            <person name="Chen W."/>
        </authorList>
    </citation>
    <scope>NUCLEOTIDE SEQUENCE</scope>
    <source>
        <tissue evidence="4">Salivary gland</tissue>
    </source>
</reference>
<accession>A0A0K8RMI1</accession>
<evidence type="ECO:0000256" key="3">
    <source>
        <dbReference type="ARBA" id="ARBA00023180"/>
    </source>
</evidence>
<organism evidence="4">
    <name type="scientific">Ixodes ricinus</name>
    <name type="common">Common tick</name>
    <name type="synonym">Acarus ricinus</name>
    <dbReference type="NCBI Taxonomy" id="34613"/>
    <lineage>
        <taxon>Eukaryota</taxon>
        <taxon>Metazoa</taxon>
        <taxon>Ecdysozoa</taxon>
        <taxon>Arthropoda</taxon>
        <taxon>Chelicerata</taxon>
        <taxon>Arachnida</taxon>
        <taxon>Acari</taxon>
        <taxon>Parasitiformes</taxon>
        <taxon>Ixodida</taxon>
        <taxon>Ixodoidea</taxon>
        <taxon>Ixodidae</taxon>
        <taxon>Ixodinae</taxon>
        <taxon>Ixodes</taxon>
    </lineage>
</organism>
<dbReference type="GO" id="GO:0008484">
    <property type="term" value="F:sulfuric ester hydrolase activity"/>
    <property type="evidence" value="ECO:0007669"/>
    <property type="project" value="InterPro"/>
</dbReference>
<dbReference type="PANTHER" id="PTHR10342:SF273">
    <property type="entry name" value="RE14504P"/>
    <property type="match status" value="1"/>
</dbReference>
<proteinExistence type="evidence at transcript level"/>
<evidence type="ECO:0000256" key="1">
    <source>
        <dbReference type="ARBA" id="ARBA00022723"/>
    </source>
</evidence>
<sequence length="204" mass="22361">MMHIADWLPTLYSAAGGDPSTLGSIDGVNMWHALSREAASPRQEIVHNVDSKLNLSGIRVGKYILIVGTFNDSLYDGRFKTVQGHDPRTDLDVLMKSSAASKVLGALYSSPSLQVPSGWREQASIKCDTDAPEDGLTADDHVYLFDIQKDPCEMVNLAGKNKEILTELMLKLAAHEQRQVEPRNVAEDPTILPEANGGVWKSME</sequence>
<dbReference type="Gene3D" id="3.40.720.10">
    <property type="entry name" value="Alkaline Phosphatase, subunit A"/>
    <property type="match status" value="1"/>
</dbReference>
<keyword evidence="3" id="KW-0325">Glycoprotein</keyword>
<dbReference type="GO" id="GO:0046872">
    <property type="term" value="F:metal ion binding"/>
    <property type="evidence" value="ECO:0007669"/>
    <property type="project" value="UniProtKB-KW"/>
</dbReference>
<evidence type="ECO:0000313" key="4">
    <source>
        <dbReference type="EMBL" id="JAA71724.1"/>
    </source>
</evidence>
<keyword evidence="1" id="KW-0479">Metal-binding</keyword>
<dbReference type="SUPFAM" id="SSF53649">
    <property type="entry name" value="Alkaline phosphatase-like"/>
    <property type="match status" value="1"/>
</dbReference>
<dbReference type="AlphaFoldDB" id="A0A0K8RMI1"/>
<evidence type="ECO:0000256" key="2">
    <source>
        <dbReference type="ARBA" id="ARBA00022837"/>
    </source>
</evidence>
<dbReference type="InterPro" id="IPR017850">
    <property type="entry name" value="Alkaline_phosphatase_core_sf"/>
</dbReference>
<dbReference type="PANTHER" id="PTHR10342">
    <property type="entry name" value="ARYLSULFATASE"/>
    <property type="match status" value="1"/>
</dbReference>
<protein>
    <submittedName>
        <fullName evidence="4">Putative arylsulfatase b</fullName>
    </submittedName>
</protein>